<feature type="binding site" evidence="14">
    <location>
        <position position="161"/>
    </location>
    <ligand>
        <name>Mg(2+)</name>
        <dbReference type="ChEBI" id="CHEBI:18420"/>
    </ligand>
</feature>
<keyword evidence="6 16" id="KW-0106">Calcium</keyword>
<dbReference type="Gene3D" id="3.40.50.970">
    <property type="match status" value="2"/>
</dbReference>
<keyword evidence="5 14" id="KW-0479">Metal-binding</keyword>
<dbReference type="InterPro" id="IPR055152">
    <property type="entry name" value="Transketolase-like_C_2"/>
</dbReference>
<dbReference type="EMBL" id="FMXQ01000005">
    <property type="protein sequence ID" value="SDB35599.1"/>
    <property type="molecule type" value="Genomic_DNA"/>
</dbReference>
<feature type="site" description="Important for catalytic activity" evidence="15">
    <location>
        <position position="32"/>
    </location>
</feature>
<dbReference type="InterPro" id="IPR009014">
    <property type="entry name" value="Transketo_C/PFOR_II"/>
</dbReference>
<accession>A0A1G6CRS0</accession>
<name>A0A1G6CRS0_9HYPH</name>
<dbReference type="GO" id="GO:0006098">
    <property type="term" value="P:pentose-phosphate shunt"/>
    <property type="evidence" value="ECO:0007669"/>
    <property type="project" value="TreeGrafter"/>
</dbReference>
<evidence type="ECO:0000256" key="8">
    <source>
        <dbReference type="ARBA" id="ARBA00023052"/>
    </source>
</evidence>
<evidence type="ECO:0000256" key="3">
    <source>
        <dbReference type="ARBA" id="ARBA00013152"/>
    </source>
</evidence>
<sequence>MSDTSDLRSQQEAINAIRFLAVDAVERANSGHPGTPMGLAPLAYRLFTRHMRHDPAATDWPDRDRFVLSGGHASMLLYASLHLSGYDLSIDDLKQFRQWQSRTPGHPERGVTPGVEITTGPLGQGFVNAVGMALAEKMLAARFNRPGLDIVNHRTWAFCGEGDMMEGMTSEASSLAGRLHMALGKLTVFFDANHVTLEGQADEEFTENVAERFDAYGWHVAQIADVNDLDAIDKAIASATAETERPSLIIDHSHIGYGSPVQDTAKAHGSPLGEANVATTRETLNWPYPPFEIPDAVYADWRNQVAERAKSHAEWNELMVRYRADNPTDAEAFERAMSGTLAKGWRDALPVFQPGERIATRVSGGKALNAFAPVVPELAGGTADVLSSTHTAVIGSGDVNQGDFSGRNIHFGIREHAMGAICNGMAAHGGIRPFCSTFMSFRDYMVEPIRLAAMMGLPVVFVFTHDSIGLGEDGPTHQPIEHLASMRATPDLRVIRPADANEAAQAWAEALAHAGPTVMVLSRQGLPTLDANLVDVSKGATVVAAGDDAAIIGTGSEVEIAMKARELLARKGINARVVSMPCVEIFRDRPAVERAKILPPEMPTVAVEAAAPYSWYEFADDVVGLTRFGASAPAETLYEKLGITPEAVAKHVSRLIEQSEVRP</sequence>
<keyword evidence="8 13" id="KW-0786">Thiamine pyrophosphate</keyword>
<dbReference type="PANTHER" id="PTHR43522">
    <property type="entry name" value="TRANSKETOLASE"/>
    <property type="match status" value="1"/>
</dbReference>
<dbReference type="EC" id="2.2.1.1" evidence="3 10"/>
<evidence type="ECO:0000259" key="17">
    <source>
        <dbReference type="SMART" id="SM00861"/>
    </source>
</evidence>
<dbReference type="Pfam" id="PF00456">
    <property type="entry name" value="Transketolase_N"/>
    <property type="match status" value="1"/>
</dbReference>
<comment type="subunit">
    <text evidence="2 16">Homodimer.</text>
</comment>
<evidence type="ECO:0000256" key="12">
    <source>
        <dbReference type="PIRSR" id="PIRSR605478-2"/>
    </source>
</evidence>
<feature type="binding site" evidence="13">
    <location>
        <position position="268"/>
    </location>
    <ligand>
        <name>thiamine diphosphate</name>
        <dbReference type="ChEBI" id="CHEBI:58937"/>
    </ligand>
</feature>
<evidence type="ECO:0000313" key="18">
    <source>
        <dbReference type="EMBL" id="SDB35599.1"/>
    </source>
</evidence>
<dbReference type="InterPro" id="IPR029061">
    <property type="entry name" value="THDP-binding"/>
</dbReference>
<keyword evidence="19" id="KW-1185">Reference proteome</keyword>
<comment type="function">
    <text evidence="16">Catalyzes the transfer of a two-carbon ketol group from a ketose donor to an aldose acceptor, via a covalent intermediate with the cofactor thiamine pyrophosphate.</text>
</comment>
<feature type="domain" description="Transketolase-like pyrimidine-binding" evidence="17">
    <location>
        <begin position="358"/>
        <end position="528"/>
    </location>
</feature>
<dbReference type="InterPro" id="IPR005475">
    <property type="entry name" value="Transketolase-like_Pyr-bd"/>
</dbReference>
<comment type="catalytic activity">
    <reaction evidence="9 16">
        <text>D-sedoheptulose 7-phosphate + D-glyceraldehyde 3-phosphate = aldehydo-D-ribose 5-phosphate + D-xylulose 5-phosphate</text>
        <dbReference type="Rhea" id="RHEA:10508"/>
        <dbReference type="ChEBI" id="CHEBI:57483"/>
        <dbReference type="ChEBI" id="CHEBI:57737"/>
        <dbReference type="ChEBI" id="CHEBI:58273"/>
        <dbReference type="ChEBI" id="CHEBI:59776"/>
        <dbReference type="EC" id="2.2.1.1"/>
    </reaction>
</comment>
<evidence type="ECO:0000256" key="16">
    <source>
        <dbReference type="RuleBase" id="RU004996"/>
    </source>
</evidence>
<evidence type="ECO:0000256" key="4">
    <source>
        <dbReference type="ARBA" id="ARBA00022679"/>
    </source>
</evidence>
<dbReference type="GO" id="GO:0046872">
    <property type="term" value="F:metal ion binding"/>
    <property type="evidence" value="ECO:0007669"/>
    <property type="project" value="UniProtKB-KW"/>
</dbReference>
<proteinExistence type="inferred from homology"/>
<dbReference type="PROSITE" id="PS00802">
    <property type="entry name" value="TRANSKETOLASE_2"/>
    <property type="match status" value="1"/>
</dbReference>
<comment type="similarity">
    <text evidence="1 16">Belongs to the transketolase family.</text>
</comment>
<dbReference type="GO" id="GO:0005829">
    <property type="term" value="C:cytosol"/>
    <property type="evidence" value="ECO:0007669"/>
    <property type="project" value="TreeGrafter"/>
</dbReference>
<evidence type="ECO:0000256" key="1">
    <source>
        <dbReference type="ARBA" id="ARBA00007131"/>
    </source>
</evidence>
<feature type="binding site" evidence="12">
    <location>
        <position position="523"/>
    </location>
    <ligand>
        <name>substrate</name>
    </ligand>
</feature>
<dbReference type="STRING" id="665467.SAMN02982931_02664"/>
<dbReference type="RefSeq" id="WP_090876933.1">
    <property type="nucleotide sequence ID" value="NZ_FMXQ01000005.1"/>
</dbReference>
<dbReference type="OrthoDB" id="8732661at2"/>
<dbReference type="CDD" id="cd07033">
    <property type="entry name" value="TPP_PYR_DXS_TK_like"/>
    <property type="match status" value="1"/>
</dbReference>
<feature type="binding site" evidence="12">
    <location>
        <position position="477"/>
    </location>
    <ligand>
        <name>substrate</name>
    </ligand>
</feature>
<dbReference type="AlphaFoldDB" id="A0A1G6CRS0"/>
<reference evidence="18 19" key="1">
    <citation type="submission" date="2016-10" db="EMBL/GenBank/DDBJ databases">
        <authorList>
            <person name="de Groot N.N."/>
        </authorList>
    </citation>
    <scope>NUCLEOTIDE SEQUENCE [LARGE SCALE GENOMIC DNA]</scope>
    <source>
        <strain evidence="18 19">ATCC 35022</strain>
    </source>
</reference>
<dbReference type="FunFam" id="3.40.50.970:FF:000003">
    <property type="entry name" value="Transketolase"/>
    <property type="match status" value="1"/>
</dbReference>
<dbReference type="Pfam" id="PF02779">
    <property type="entry name" value="Transket_pyr"/>
    <property type="match status" value="1"/>
</dbReference>
<feature type="active site" description="Proton donor" evidence="11">
    <location>
        <position position="415"/>
    </location>
</feature>
<comment type="cofactor">
    <cofactor evidence="16">
        <name>Mg(2+)</name>
        <dbReference type="ChEBI" id="CHEBI:18420"/>
    </cofactor>
    <cofactor evidence="16">
        <name>Ca(2+)</name>
        <dbReference type="ChEBI" id="CHEBI:29108"/>
    </cofactor>
    <cofactor evidence="16">
        <name>Mn(2+)</name>
        <dbReference type="ChEBI" id="CHEBI:29035"/>
    </cofactor>
    <cofactor evidence="16">
        <name>Co(2+)</name>
        <dbReference type="ChEBI" id="CHEBI:48828"/>
    </cofactor>
    <text evidence="16">Binds 1 Mg(2+) ion per subunit. Can also utilize other divalent metal cations, such as Ca(2+), Mn(2+) and Co(2+).</text>
</comment>
<evidence type="ECO:0000256" key="11">
    <source>
        <dbReference type="PIRSR" id="PIRSR605478-1"/>
    </source>
</evidence>
<dbReference type="InterPro" id="IPR005478">
    <property type="entry name" value="Transketolase_bac-like"/>
</dbReference>
<dbReference type="Proteomes" id="UP000199071">
    <property type="component" value="Unassembled WGS sequence"/>
</dbReference>
<evidence type="ECO:0000256" key="9">
    <source>
        <dbReference type="ARBA" id="ARBA00049473"/>
    </source>
</evidence>
<feature type="binding site" evidence="13">
    <location>
        <position position="193"/>
    </location>
    <ligand>
        <name>thiamine diphosphate</name>
        <dbReference type="ChEBI" id="CHEBI:58937"/>
    </ligand>
</feature>
<feature type="binding site" evidence="13">
    <location>
        <position position="162"/>
    </location>
    <ligand>
        <name>thiamine diphosphate</name>
        <dbReference type="ChEBI" id="CHEBI:58937"/>
    </ligand>
</feature>
<feature type="binding site" evidence="12">
    <location>
        <position position="465"/>
    </location>
    <ligand>
        <name>substrate</name>
    </ligand>
</feature>
<dbReference type="SUPFAM" id="SSF52922">
    <property type="entry name" value="TK C-terminal domain-like"/>
    <property type="match status" value="1"/>
</dbReference>
<keyword evidence="4 16" id="KW-0808">Transferase</keyword>
<evidence type="ECO:0000256" key="2">
    <source>
        <dbReference type="ARBA" id="ARBA00011738"/>
    </source>
</evidence>
<evidence type="ECO:0000256" key="15">
    <source>
        <dbReference type="PIRSR" id="PIRSR605478-5"/>
    </source>
</evidence>
<evidence type="ECO:0000256" key="5">
    <source>
        <dbReference type="ARBA" id="ARBA00022723"/>
    </source>
</evidence>
<gene>
    <name evidence="18" type="ORF">SAMN02982931_02664</name>
</gene>
<dbReference type="Gene3D" id="3.40.50.920">
    <property type="match status" value="1"/>
</dbReference>
<keyword evidence="7 14" id="KW-0460">Magnesium</keyword>
<feature type="binding site" evidence="13">
    <location>
        <begin position="120"/>
        <end position="122"/>
    </location>
    <ligand>
        <name>thiamine diphosphate</name>
        <dbReference type="ChEBI" id="CHEBI:58937"/>
    </ligand>
</feature>
<dbReference type="InterPro" id="IPR049557">
    <property type="entry name" value="Transketolase_CS"/>
</dbReference>
<dbReference type="GO" id="GO:0004802">
    <property type="term" value="F:transketolase activity"/>
    <property type="evidence" value="ECO:0007669"/>
    <property type="project" value="UniProtKB-UniRule"/>
</dbReference>
<feature type="binding site" evidence="12">
    <location>
        <position position="388"/>
    </location>
    <ligand>
        <name>substrate</name>
    </ligand>
</feature>
<dbReference type="InterPro" id="IPR005474">
    <property type="entry name" value="Transketolase_N"/>
</dbReference>
<evidence type="ECO:0000256" key="10">
    <source>
        <dbReference type="NCBIfam" id="TIGR00232"/>
    </source>
</evidence>
<dbReference type="SUPFAM" id="SSF52518">
    <property type="entry name" value="Thiamin diphosphate-binding fold (THDP-binding)"/>
    <property type="match status" value="2"/>
</dbReference>
<evidence type="ECO:0000256" key="7">
    <source>
        <dbReference type="ARBA" id="ARBA00022842"/>
    </source>
</evidence>
<feature type="binding site" evidence="12">
    <location>
        <position position="268"/>
    </location>
    <ligand>
        <name>substrate</name>
    </ligand>
</feature>
<evidence type="ECO:0000256" key="13">
    <source>
        <dbReference type="PIRSR" id="PIRSR605478-3"/>
    </source>
</evidence>
<feature type="site" description="Important for catalytic activity" evidence="15">
    <location>
        <position position="268"/>
    </location>
</feature>
<evidence type="ECO:0000256" key="14">
    <source>
        <dbReference type="PIRSR" id="PIRSR605478-4"/>
    </source>
</evidence>
<feature type="binding site" evidence="12">
    <location>
        <position position="473"/>
    </location>
    <ligand>
        <name>substrate</name>
    </ligand>
</feature>
<feature type="binding site" evidence="14">
    <location>
        <position position="193"/>
    </location>
    <ligand>
        <name>Mg(2+)</name>
        <dbReference type="ChEBI" id="CHEBI:18420"/>
    </ligand>
</feature>
<feature type="binding site" evidence="12">
    <location>
        <position position="361"/>
    </location>
    <ligand>
        <name>substrate</name>
    </ligand>
</feature>
<dbReference type="NCBIfam" id="TIGR00232">
    <property type="entry name" value="tktlase_bact"/>
    <property type="match status" value="1"/>
</dbReference>
<feature type="binding site" evidence="14">
    <location>
        <position position="195"/>
    </location>
    <ligand>
        <name>Mg(2+)</name>
        <dbReference type="ChEBI" id="CHEBI:18420"/>
    </ligand>
</feature>
<dbReference type="InterPro" id="IPR020826">
    <property type="entry name" value="Transketolase_BS"/>
</dbReference>
<dbReference type="PANTHER" id="PTHR43522:SF2">
    <property type="entry name" value="TRANSKETOLASE 1-RELATED"/>
    <property type="match status" value="1"/>
</dbReference>
<protein>
    <recommendedName>
        <fullName evidence="3 10">Transketolase</fullName>
        <ecNumber evidence="3 10">2.2.1.1</ecNumber>
    </recommendedName>
</protein>
<comment type="cofactor">
    <cofactor evidence="13">
        <name>thiamine diphosphate</name>
        <dbReference type="ChEBI" id="CHEBI:58937"/>
    </cofactor>
    <text evidence="13">Binds 1 thiamine pyrophosphate per subunit. During the reaction, the substrate forms a covalent intermediate with the cofactor.</text>
</comment>
<organism evidence="18 19">
    <name type="scientific">Bauldia litoralis</name>
    <dbReference type="NCBI Taxonomy" id="665467"/>
    <lineage>
        <taxon>Bacteria</taxon>
        <taxon>Pseudomonadati</taxon>
        <taxon>Pseudomonadota</taxon>
        <taxon>Alphaproteobacteria</taxon>
        <taxon>Hyphomicrobiales</taxon>
        <taxon>Kaistiaceae</taxon>
        <taxon>Bauldia</taxon>
    </lineage>
</organism>
<dbReference type="Pfam" id="PF22613">
    <property type="entry name" value="Transketolase_C_1"/>
    <property type="match status" value="1"/>
</dbReference>
<evidence type="ECO:0000313" key="19">
    <source>
        <dbReference type="Proteomes" id="UP000199071"/>
    </source>
</evidence>
<evidence type="ECO:0000256" key="6">
    <source>
        <dbReference type="ARBA" id="ARBA00022837"/>
    </source>
</evidence>
<dbReference type="PROSITE" id="PS00801">
    <property type="entry name" value="TRANSKETOLASE_1"/>
    <property type="match status" value="1"/>
</dbReference>
<dbReference type="CDD" id="cd02012">
    <property type="entry name" value="TPP_TK"/>
    <property type="match status" value="1"/>
</dbReference>
<feature type="binding site" evidence="12">
    <location>
        <position position="32"/>
    </location>
    <ligand>
        <name>substrate</name>
    </ligand>
</feature>
<feature type="binding site" evidence="13">
    <location>
        <position position="441"/>
    </location>
    <ligand>
        <name>thiamine diphosphate</name>
        <dbReference type="ChEBI" id="CHEBI:58937"/>
    </ligand>
</feature>
<dbReference type="SMART" id="SM00861">
    <property type="entry name" value="Transket_pyr"/>
    <property type="match status" value="1"/>
</dbReference>
<dbReference type="InterPro" id="IPR033247">
    <property type="entry name" value="Transketolase_fam"/>
</dbReference>
<comment type="cofactor">
    <cofactor evidence="14">
        <name>Mg(2+)</name>
        <dbReference type="ChEBI" id="CHEBI:18420"/>
    </cofactor>
    <text evidence="14">Binds 1 Mg(2+) ion per subunit. Can also utilize other divalent metal cations, such as Ca(2+), Mn(2+) and Co(2+).</text>
</comment>
<dbReference type="FunFam" id="3.40.50.970:FF:000004">
    <property type="entry name" value="Transketolase"/>
    <property type="match status" value="1"/>
</dbReference>
<feature type="binding site" evidence="13">
    <location>
        <position position="72"/>
    </location>
    <ligand>
        <name>thiamine diphosphate</name>
        <dbReference type="ChEBI" id="CHEBI:58937"/>
    </ligand>
</feature>